<dbReference type="Gene3D" id="3.20.20.80">
    <property type="entry name" value="Glycosidases"/>
    <property type="match status" value="1"/>
</dbReference>
<dbReference type="SUPFAM" id="SSF51445">
    <property type="entry name" value="(Trans)glycosidases"/>
    <property type="match status" value="1"/>
</dbReference>
<dbReference type="InterPro" id="IPR001360">
    <property type="entry name" value="Glyco_hydro_1"/>
</dbReference>
<proteinExistence type="inferred from homology"/>
<dbReference type="PANTHER" id="PTHR10353">
    <property type="entry name" value="GLYCOSYL HYDROLASE"/>
    <property type="match status" value="1"/>
</dbReference>
<feature type="chain" id="PRO_5040450535" description="beta-glucosidase" evidence="7">
    <location>
        <begin position="20"/>
        <end position="482"/>
    </location>
</feature>
<dbReference type="Proteomes" id="UP000694866">
    <property type="component" value="Unplaced"/>
</dbReference>
<keyword evidence="7" id="KW-0732">Signal</keyword>
<dbReference type="EC" id="3.2.1.21" evidence="2"/>
<evidence type="ECO:0000256" key="7">
    <source>
        <dbReference type="SAM" id="SignalP"/>
    </source>
</evidence>
<dbReference type="PRINTS" id="PR00131">
    <property type="entry name" value="GLHYDRLASE1"/>
</dbReference>
<protein>
    <recommendedName>
        <fullName evidence="2">beta-glucosidase</fullName>
        <ecNumber evidence="2">3.2.1.21</ecNumber>
    </recommendedName>
</protein>
<evidence type="ECO:0000256" key="3">
    <source>
        <dbReference type="ARBA" id="ARBA00022801"/>
    </source>
</evidence>
<accession>A0A9R1SUT4</accession>
<organism evidence="8 9">
    <name type="scientific">Fopius arisanus</name>
    <dbReference type="NCBI Taxonomy" id="64838"/>
    <lineage>
        <taxon>Eukaryota</taxon>
        <taxon>Metazoa</taxon>
        <taxon>Ecdysozoa</taxon>
        <taxon>Arthropoda</taxon>
        <taxon>Hexapoda</taxon>
        <taxon>Insecta</taxon>
        <taxon>Pterygota</taxon>
        <taxon>Neoptera</taxon>
        <taxon>Endopterygota</taxon>
        <taxon>Hymenoptera</taxon>
        <taxon>Apocrita</taxon>
        <taxon>Ichneumonoidea</taxon>
        <taxon>Braconidae</taxon>
        <taxon>Opiinae</taxon>
        <taxon>Fopius</taxon>
    </lineage>
</organism>
<keyword evidence="4" id="KW-0326">Glycosidase</keyword>
<evidence type="ECO:0000256" key="5">
    <source>
        <dbReference type="PROSITE-ProRule" id="PRU10055"/>
    </source>
</evidence>
<evidence type="ECO:0000256" key="4">
    <source>
        <dbReference type="ARBA" id="ARBA00023295"/>
    </source>
</evidence>
<evidence type="ECO:0000313" key="8">
    <source>
        <dbReference type="Proteomes" id="UP000694866"/>
    </source>
</evidence>
<dbReference type="AlphaFoldDB" id="A0A9R1SUT4"/>
<dbReference type="GO" id="GO:0005975">
    <property type="term" value="P:carbohydrate metabolic process"/>
    <property type="evidence" value="ECO:0007669"/>
    <property type="project" value="InterPro"/>
</dbReference>
<evidence type="ECO:0000256" key="1">
    <source>
        <dbReference type="ARBA" id="ARBA00010838"/>
    </source>
</evidence>
<sequence length="482" mass="56461">MQIYLIVGLLCFLPRLVKNENANLKIPDEFSIGAATSAFQVEGGWTGTDRGMSNLDNMTLANSIGYDARIASDSYHKWKEDVQLMKTIGLHYYRFSLSWSRILPTGLSKRISQDGVTYYNNLIEELMSKGIEPYVTIYHWDHPAVFESFGGWLNETMVDYFVDYAQVAFREFGSRVKFWSTVNEPNEYCKMIYSKPRDVCLCVHNMLKAHARVYHLYKHDFYSTQRGKIGIVFVTHYYYSSVKNDALSPRLMYEYDGGWIANPIFSKDGDYPAMMKKAEEERMEWEKLSSPRLPEFSQYWIDLLRGSWDYLGLNHYSSYLVSKNSNDHSYYEEKNPDWPVASNQWQNVVPQGFGDLLRFIKETYDNPPVYVLENGVSSFTGLNDMERIRYLHDYMKEMLLAIHRDGCNVKGYTIWSLLDNFEWGVGYSHRYGLVEVDFNHENRTRTPRLSSQWLQKVIAKRELISPEDFKPFSLAKLELEHE</sequence>
<dbReference type="KEGG" id="fas:105263186"/>
<keyword evidence="8" id="KW-1185">Reference proteome</keyword>
<evidence type="ECO:0000313" key="9">
    <source>
        <dbReference type="RefSeq" id="XP_011297532.1"/>
    </source>
</evidence>
<feature type="signal peptide" evidence="7">
    <location>
        <begin position="1"/>
        <end position="19"/>
    </location>
</feature>
<evidence type="ECO:0000256" key="6">
    <source>
        <dbReference type="RuleBase" id="RU003690"/>
    </source>
</evidence>
<dbReference type="GO" id="GO:0008422">
    <property type="term" value="F:beta-glucosidase activity"/>
    <property type="evidence" value="ECO:0007669"/>
    <property type="project" value="TreeGrafter"/>
</dbReference>
<comment type="similarity">
    <text evidence="1 6">Belongs to the glycosyl hydrolase 1 family.</text>
</comment>
<name>A0A9R1SUT4_9HYME</name>
<dbReference type="PROSITE" id="PS00572">
    <property type="entry name" value="GLYCOSYL_HYDROL_F1_1"/>
    <property type="match status" value="1"/>
</dbReference>
<dbReference type="OrthoDB" id="65569at2759"/>
<dbReference type="InterPro" id="IPR018120">
    <property type="entry name" value="Glyco_hydro_1_AS"/>
</dbReference>
<keyword evidence="3" id="KW-0378">Hydrolase</keyword>
<feature type="active site" description="Nucleophile" evidence="5">
    <location>
        <position position="373"/>
    </location>
</feature>
<reference evidence="9" key="1">
    <citation type="submission" date="2025-08" db="UniProtKB">
        <authorList>
            <consortium name="RefSeq"/>
        </authorList>
    </citation>
    <scope>IDENTIFICATION</scope>
    <source>
        <strain evidence="9">USDA-PBARC FA_bdor</strain>
        <tissue evidence="9">Whole organism</tissue>
    </source>
</reference>
<dbReference type="PANTHER" id="PTHR10353:SF36">
    <property type="entry name" value="LP05116P"/>
    <property type="match status" value="1"/>
</dbReference>
<dbReference type="InterPro" id="IPR017853">
    <property type="entry name" value="GH"/>
</dbReference>
<dbReference type="Pfam" id="PF00232">
    <property type="entry name" value="Glyco_hydro_1"/>
    <property type="match status" value="1"/>
</dbReference>
<gene>
    <name evidence="9" type="primary">LOC105263186</name>
</gene>
<evidence type="ECO:0000256" key="2">
    <source>
        <dbReference type="ARBA" id="ARBA00012744"/>
    </source>
</evidence>
<dbReference type="RefSeq" id="XP_011297532.1">
    <property type="nucleotide sequence ID" value="XM_011299230.1"/>
</dbReference>
<dbReference type="GeneID" id="105263186"/>